<dbReference type="Pfam" id="PF00926">
    <property type="entry name" value="DHBP_synthase"/>
    <property type="match status" value="1"/>
</dbReference>
<dbReference type="GO" id="GO:0009231">
    <property type="term" value="P:riboflavin biosynthetic process"/>
    <property type="evidence" value="ECO:0007669"/>
    <property type="project" value="UniProtKB-UniPathway"/>
</dbReference>
<comment type="function">
    <text evidence="4">Catalyzes the conversion of D-ribulose 5-phosphate to formate and 3,4-dihydroxy-2-butanone 4-phosphate.</text>
</comment>
<dbReference type="GO" id="GO:0005829">
    <property type="term" value="C:cytosol"/>
    <property type="evidence" value="ECO:0007669"/>
    <property type="project" value="TreeGrafter"/>
</dbReference>
<proteinExistence type="inferred from homology"/>
<keyword evidence="4" id="KW-0464">Manganese</keyword>
<dbReference type="GO" id="GO:0005758">
    <property type="term" value="C:mitochondrial intermembrane space"/>
    <property type="evidence" value="ECO:0007669"/>
    <property type="project" value="TreeGrafter"/>
</dbReference>
<gene>
    <name evidence="6" type="ORF">FA09DRAFT_305906</name>
</gene>
<dbReference type="RefSeq" id="XP_025600178.1">
    <property type="nucleotide sequence ID" value="XM_025740518.1"/>
</dbReference>
<dbReference type="GeneID" id="37268064"/>
<comment type="subunit">
    <text evidence="4">Homodimer.</text>
</comment>
<dbReference type="GO" id="GO:0008686">
    <property type="term" value="F:3,4-dihydroxy-2-butanone-4-phosphate synthase activity"/>
    <property type="evidence" value="ECO:0007669"/>
    <property type="project" value="UniProtKB-EC"/>
</dbReference>
<dbReference type="GO" id="GO:0046872">
    <property type="term" value="F:metal ion binding"/>
    <property type="evidence" value="ECO:0007669"/>
    <property type="project" value="UniProtKB-KW"/>
</dbReference>
<comment type="similarity">
    <text evidence="4">Belongs to the DHBP synthase family.</text>
</comment>
<dbReference type="PANTHER" id="PTHR21327:SF18">
    <property type="entry name" value="3,4-DIHYDROXY-2-BUTANONE 4-PHOSPHATE SYNTHASE"/>
    <property type="match status" value="1"/>
</dbReference>
<dbReference type="PANTHER" id="PTHR21327">
    <property type="entry name" value="GTP CYCLOHYDROLASE II-RELATED"/>
    <property type="match status" value="1"/>
</dbReference>
<keyword evidence="3 4" id="KW-0479">Metal-binding</keyword>
<dbReference type="AlphaFoldDB" id="A0A316ZED9"/>
<reference evidence="6 7" key="1">
    <citation type="journal article" date="2018" name="Mol. Biol. Evol.">
        <title>Broad Genomic Sampling Reveals a Smut Pathogenic Ancestry of the Fungal Clade Ustilaginomycotina.</title>
        <authorList>
            <person name="Kijpornyongpan T."/>
            <person name="Mondo S.J."/>
            <person name="Barry K."/>
            <person name="Sandor L."/>
            <person name="Lee J."/>
            <person name="Lipzen A."/>
            <person name="Pangilinan J."/>
            <person name="LaButti K."/>
            <person name="Hainaut M."/>
            <person name="Henrissat B."/>
            <person name="Grigoriev I.V."/>
            <person name="Spatafora J.W."/>
            <person name="Aime M.C."/>
        </authorList>
    </citation>
    <scope>NUCLEOTIDE SEQUENCE [LARGE SCALE GENOMIC DNA]</scope>
    <source>
        <strain evidence="6 7">MCA 4186</strain>
    </source>
</reference>
<dbReference type="Proteomes" id="UP000245946">
    <property type="component" value="Unassembled WGS sequence"/>
</dbReference>
<dbReference type="SUPFAM" id="SSF55821">
    <property type="entry name" value="YrdC/RibB"/>
    <property type="match status" value="1"/>
</dbReference>
<comment type="catalytic activity">
    <reaction evidence="4">
        <text>D-ribulose 5-phosphate = (2S)-2-hydroxy-3-oxobutyl phosphate + formate + H(+)</text>
        <dbReference type="Rhea" id="RHEA:18457"/>
        <dbReference type="ChEBI" id="CHEBI:15378"/>
        <dbReference type="ChEBI" id="CHEBI:15740"/>
        <dbReference type="ChEBI" id="CHEBI:58121"/>
        <dbReference type="ChEBI" id="CHEBI:58830"/>
        <dbReference type="EC" id="4.1.99.12"/>
    </reaction>
</comment>
<dbReference type="NCBIfam" id="TIGR00506">
    <property type="entry name" value="ribB"/>
    <property type="match status" value="1"/>
</dbReference>
<evidence type="ECO:0000256" key="4">
    <source>
        <dbReference type="RuleBase" id="RU003843"/>
    </source>
</evidence>
<comment type="pathway">
    <text evidence="1 4">Cofactor biosynthesis; riboflavin biosynthesis; 2-hydroxy-3-oxobutyl phosphate from D-ribulose 5-phosphate: step 1/1.</text>
</comment>
<dbReference type="Gene3D" id="3.90.870.10">
    <property type="entry name" value="DHBP synthase"/>
    <property type="match status" value="1"/>
</dbReference>
<evidence type="ECO:0000256" key="2">
    <source>
        <dbReference type="ARBA" id="ARBA00022619"/>
    </source>
</evidence>
<keyword evidence="2 4" id="KW-0686">Riboflavin biosynthesis</keyword>
<keyword evidence="7" id="KW-1185">Reference proteome</keyword>
<feature type="region of interest" description="Disordered" evidence="5">
    <location>
        <begin position="196"/>
        <end position="232"/>
    </location>
</feature>
<dbReference type="EC" id="4.1.99.12" evidence="4"/>
<evidence type="ECO:0000256" key="5">
    <source>
        <dbReference type="SAM" id="MobiDB-lite"/>
    </source>
</evidence>
<keyword evidence="4" id="KW-0456">Lyase</keyword>
<evidence type="ECO:0000313" key="6">
    <source>
        <dbReference type="EMBL" id="PWN99899.1"/>
    </source>
</evidence>
<name>A0A316ZED9_9BASI</name>
<protein>
    <recommendedName>
        <fullName evidence="4">3,4-dihydroxy-2-butanone 4-phosphate synthase</fullName>
        <shortName evidence="4">DHBP synthase</shortName>
        <ecNumber evidence="4">4.1.99.12</ecNumber>
    </recommendedName>
</protein>
<keyword evidence="4" id="KW-0460">Magnesium</keyword>
<evidence type="ECO:0000256" key="1">
    <source>
        <dbReference type="ARBA" id="ARBA00004904"/>
    </source>
</evidence>
<dbReference type="STRING" id="58919.A0A316ZED9"/>
<evidence type="ECO:0000256" key="3">
    <source>
        <dbReference type="ARBA" id="ARBA00022723"/>
    </source>
</evidence>
<dbReference type="EMBL" id="KZ819287">
    <property type="protein sequence ID" value="PWN99899.1"/>
    <property type="molecule type" value="Genomic_DNA"/>
</dbReference>
<comment type="cofactor">
    <cofactor evidence="4">
        <name>Mg(2+)</name>
        <dbReference type="ChEBI" id="CHEBI:18420"/>
    </cofactor>
    <cofactor evidence="4">
        <name>Mn(2+)</name>
        <dbReference type="ChEBI" id="CHEBI:29035"/>
    </cofactor>
    <text evidence="4">Binds 2 divalent metal cations per subunit. Magnesium or manganese.</text>
</comment>
<evidence type="ECO:0000313" key="7">
    <source>
        <dbReference type="Proteomes" id="UP000245946"/>
    </source>
</evidence>
<organism evidence="6 7">
    <name type="scientific">Tilletiopsis washingtonensis</name>
    <dbReference type="NCBI Taxonomy" id="58919"/>
    <lineage>
        <taxon>Eukaryota</taxon>
        <taxon>Fungi</taxon>
        <taxon>Dikarya</taxon>
        <taxon>Basidiomycota</taxon>
        <taxon>Ustilaginomycotina</taxon>
        <taxon>Exobasidiomycetes</taxon>
        <taxon>Entylomatales</taxon>
        <taxon>Entylomatales incertae sedis</taxon>
        <taxon>Tilletiopsis</taxon>
    </lineage>
</organism>
<dbReference type="InterPro" id="IPR017945">
    <property type="entry name" value="DHBP_synth_RibB-like_a/b_dom"/>
</dbReference>
<sequence>MRAGEFVVVLDDEDRENEGDLICAAELCTTEMMAWFVRHSSGFICISLHPSIIAALEIPMMVPRNTEKNKTAYTVTVDYIDGTTTGISAHDRALTARKLADAHVPGRVAPGDFTRPGHLNPLRYTEGGVRRRGGHTEASVDLAIAAGLSPAALLCELVDPADPKGGIAARDACVAFAREHNLRICTIEALRKWREEQEGASFEGSESAQGETLDQERGVTLETQAVAPPASS</sequence>
<dbReference type="UniPathway" id="UPA00275">
    <property type="reaction ID" value="UER00399"/>
</dbReference>
<dbReference type="OrthoDB" id="60371at2759"/>
<accession>A0A316ZED9</accession>
<dbReference type="InterPro" id="IPR000422">
    <property type="entry name" value="DHBP_synthase_RibB"/>
</dbReference>